<gene>
    <name evidence="4" type="primary">slt_4</name>
    <name evidence="4" type="ORF">jaqu_16730</name>
</gene>
<dbReference type="InterPro" id="IPR008258">
    <property type="entry name" value="Transglycosylase_SLT_dom_1"/>
</dbReference>
<evidence type="ECO:0000256" key="2">
    <source>
        <dbReference type="ARBA" id="ARBA00009387"/>
    </source>
</evidence>
<keyword evidence="5" id="KW-1185">Reference proteome</keyword>
<dbReference type="OrthoDB" id="9815002at2"/>
<evidence type="ECO:0000313" key="5">
    <source>
        <dbReference type="Proteomes" id="UP000032232"/>
    </source>
</evidence>
<dbReference type="STRING" id="935700.jaqu_16730"/>
<keyword evidence="4" id="KW-0456">Lyase</keyword>
<accession>A0A0D1D9K5</accession>
<dbReference type="GO" id="GO:0016829">
    <property type="term" value="F:lyase activity"/>
    <property type="evidence" value="ECO:0007669"/>
    <property type="project" value="UniProtKB-KW"/>
</dbReference>
<protein>
    <submittedName>
        <fullName evidence="4">Slt_4 protein</fullName>
        <ecNumber evidence="4">4.2.2.-</ecNumber>
    </submittedName>
</protein>
<comment type="caution">
    <text evidence="4">The sequence shown here is derived from an EMBL/GenBank/DDBJ whole genome shotgun (WGS) entry which is preliminary data.</text>
</comment>
<dbReference type="SUPFAM" id="SSF53955">
    <property type="entry name" value="Lysozyme-like"/>
    <property type="match status" value="1"/>
</dbReference>
<dbReference type="CDD" id="cd00254">
    <property type="entry name" value="LT-like"/>
    <property type="match status" value="1"/>
</dbReference>
<proteinExistence type="inferred from homology"/>
<dbReference type="PANTHER" id="PTHR37423">
    <property type="entry name" value="SOLUBLE LYTIC MUREIN TRANSGLYCOSYLASE-RELATED"/>
    <property type="match status" value="1"/>
</dbReference>
<dbReference type="InterPro" id="IPR023346">
    <property type="entry name" value="Lysozyme-like_dom_sf"/>
</dbReference>
<dbReference type="RefSeq" id="WP_089268449.1">
    <property type="nucleotide sequence ID" value="NZ_FZPF01000017.1"/>
</dbReference>
<comment type="similarity">
    <text evidence="1">Belongs to the transglycosylase Slt family.</text>
</comment>
<organism evidence="4 5">
    <name type="scientific">Jannaschia aquimarina</name>
    <dbReference type="NCBI Taxonomy" id="935700"/>
    <lineage>
        <taxon>Bacteria</taxon>
        <taxon>Pseudomonadati</taxon>
        <taxon>Pseudomonadota</taxon>
        <taxon>Alphaproteobacteria</taxon>
        <taxon>Rhodobacterales</taxon>
        <taxon>Roseobacteraceae</taxon>
        <taxon>Jannaschia</taxon>
    </lineage>
</organism>
<evidence type="ECO:0000256" key="1">
    <source>
        <dbReference type="ARBA" id="ARBA00007734"/>
    </source>
</evidence>
<dbReference type="PATRIC" id="fig|935700.4.peg.1735"/>
<dbReference type="Pfam" id="PF01464">
    <property type="entry name" value="SLT"/>
    <property type="match status" value="1"/>
</dbReference>
<name>A0A0D1D9K5_9RHOB</name>
<dbReference type="PANTHER" id="PTHR37423:SF2">
    <property type="entry name" value="MEMBRANE-BOUND LYTIC MUREIN TRANSGLYCOSYLASE C"/>
    <property type="match status" value="1"/>
</dbReference>
<comment type="similarity">
    <text evidence="2">Belongs to the virb1 family.</text>
</comment>
<evidence type="ECO:0000259" key="3">
    <source>
        <dbReference type="Pfam" id="PF01464"/>
    </source>
</evidence>
<dbReference type="AlphaFoldDB" id="A0A0D1D9K5"/>
<dbReference type="EMBL" id="JYFE01000031">
    <property type="protein sequence ID" value="KIT16578.1"/>
    <property type="molecule type" value="Genomic_DNA"/>
</dbReference>
<feature type="domain" description="Transglycosylase SLT" evidence="3">
    <location>
        <begin position="15"/>
        <end position="110"/>
    </location>
</feature>
<dbReference type="Gene3D" id="1.10.530.10">
    <property type="match status" value="1"/>
</dbReference>
<sequence>MIRDAGFRYASHGAIRRAGLSPRQWALLFQALVKIESAYNPRARSHVGAYGLGQLMPSTADYLGVDRYDPVQNLDGAVRYFLEMLDTFGTPELAIAAYNAGPEAVRRHGGIPPYRETQGHVRKVMAAYTQLTQNGGPRP</sequence>
<evidence type="ECO:0000313" key="4">
    <source>
        <dbReference type="EMBL" id="KIT16578.1"/>
    </source>
</evidence>
<dbReference type="Proteomes" id="UP000032232">
    <property type="component" value="Unassembled WGS sequence"/>
</dbReference>
<dbReference type="EC" id="4.2.2.-" evidence="4"/>
<reference evidence="4 5" key="1">
    <citation type="submission" date="2015-02" db="EMBL/GenBank/DDBJ databases">
        <title>Genome Sequence of Jannaschia aquimarina DSM28248, a member of the Roseobacter clade.</title>
        <authorList>
            <person name="Voget S."/>
            <person name="Daniel R."/>
        </authorList>
    </citation>
    <scope>NUCLEOTIDE SEQUENCE [LARGE SCALE GENOMIC DNA]</scope>
    <source>
        <strain evidence="4 5">GSW-M26</strain>
    </source>
</reference>